<evidence type="ECO:0000313" key="3">
    <source>
        <dbReference type="Proteomes" id="UP001201812"/>
    </source>
</evidence>
<accession>A0AAD4QVL7</accession>
<name>A0AAD4QVL7_9BILA</name>
<proteinExistence type="predicted"/>
<protein>
    <submittedName>
        <fullName evidence="2">Uncharacterized protein</fullName>
    </submittedName>
</protein>
<feature type="compositionally biased region" description="Basic residues" evidence="1">
    <location>
        <begin position="103"/>
        <end position="120"/>
    </location>
</feature>
<dbReference type="Proteomes" id="UP001201812">
    <property type="component" value="Unassembled WGS sequence"/>
</dbReference>
<feature type="compositionally biased region" description="Basic and acidic residues" evidence="1">
    <location>
        <begin position="179"/>
        <end position="190"/>
    </location>
</feature>
<comment type="caution">
    <text evidence="2">The sequence shown here is derived from an EMBL/GenBank/DDBJ whole genome shotgun (WGS) entry which is preliminary data.</text>
</comment>
<keyword evidence="3" id="KW-1185">Reference proteome</keyword>
<feature type="compositionally biased region" description="Polar residues" evidence="1">
    <location>
        <begin position="1"/>
        <end position="12"/>
    </location>
</feature>
<gene>
    <name evidence="2" type="ORF">DdX_21549</name>
</gene>
<sequence length="255" mass="27583">MTLPQASRTSCRFATPSPGATPAARQSRLRGVLRMPSGNPARRRMTEYSVERRHPPFREGAERSLRRRARGQQGELRRAARRGFHADRAERCGQDDGVQPHQPHLHPHHRRDRVARRGRKADRVTQQAPHAIAALGIARTFQNIELFEHATVLHNLLIGRHTPADGLLERGLLHAGHAARRDRGAREGGAGDRPAGPAAPSRLDGRGAALWGSQGGGAGACVVHGAEAAAARRAFFRTQRGGDGGHGLLDPGHPA</sequence>
<feature type="compositionally biased region" description="Basic and acidic residues" evidence="1">
    <location>
        <begin position="84"/>
        <end position="94"/>
    </location>
</feature>
<dbReference type="AlphaFoldDB" id="A0AAD4QVL7"/>
<dbReference type="EMBL" id="JAKKPZ010000846">
    <property type="protein sequence ID" value="KAI1691945.1"/>
    <property type="molecule type" value="Genomic_DNA"/>
</dbReference>
<evidence type="ECO:0000256" key="1">
    <source>
        <dbReference type="SAM" id="MobiDB-lite"/>
    </source>
</evidence>
<feature type="region of interest" description="Disordered" evidence="1">
    <location>
        <begin position="1"/>
        <end position="127"/>
    </location>
</feature>
<organism evidence="2 3">
    <name type="scientific">Ditylenchus destructor</name>
    <dbReference type="NCBI Taxonomy" id="166010"/>
    <lineage>
        <taxon>Eukaryota</taxon>
        <taxon>Metazoa</taxon>
        <taxon>Ecdysozoa</taxon>
        <taxon>Nematoda</taxon>
        <taxon>Chromadorea</taxon>
        <taxon>Rhabditida</taxon>
        <taxon>Tylenchina</taxon>
        <taxon>Tylenchomorpha</taxon>
        <taxon>Sphaerularioidea</taxon>
        <taxon>Anguinidae</taxon>
        <taxon>Anguininae</taxon>
        <taxon>Ditylenchus</taxon>
    </lineage>
</organism>
<reference evidence="2" key="1">
    <citation type="submission" date="2022-01" db="EMBL/GenBank/DDBJ databases">
        <title>Genome Sequence Resource for Two Populations of Ditylenchus destructor, the Migratory Endoparasitic Phytonematode.</title>
        <authorList>
            <person name="Zhang H."/>
            <person name="Lin R."/>
            <person name="Xie B."/>
        </authorList>
    </citation>
    <scope>NUCLEOTIDE SEQUENCE</scope>
    <source>
        <strain evidence="2">BazhouSP</strain>
    </source>
</reference>
<feature type="region of interest" description="Disordered" evidence="1">
    <location>
        <begin position="178"/>
        <end position="210"/>
    </location>
</feature>
<feature type="compositionally biased region" description="Basic and acidic residues" evidence="1">
    <location>
        <begin position="44"/>
        <end position="64"/>
    </location>
</feature>
<evidence type="ECO:0000313" key="2">
    <source>
        <dbReference type="EMBL" id="KAI1691945.1"/>
    </source>
</evidence>